<evidence type="ECO:0000313" key="2">
    <source>
        <dbReference type="EMBL" id="VVC33026.1"/>
    </source>
</evidence>
<dbReference type="EMBL" id="CABPRJ010000962">
    <property type="protein sequence ID" value="VVC33026.1"/>
    <property type="molecule type" value="Genomic_DNA"/>
</dbReference>
<organism evidence="2 3">
    <name type="scientific">Cinara cedri</name>
    <dbReference type="NCBI Taxonomy" id="506608"/>
    <lineage>
        <taxon>Eukaryota</taxon>
        <taxon>Metazoa</taxon>
        <taxon>Ecdysozoa</taxon>
        <taxon>Arthropoda</taxon>
        <taxon>Hexapoda</taxon>
        <taxon>Insecta</taxon>
        <taxon>Pterygota</taxon>
        <taxon>Neoptera</taxon>
        <taxon>Paraneoptera</taxon>
        <taxon>Hemiptera</taxon>
        <taxon>Sternorrhyncha</taxon>
        <taxon>Aphidomorpha</taxon>
        <taxon>Aphidoidea</taxon>
        <taxon>Aphididae</taxon>
        <taxon>Lachninae</taxon>
        <taxon>Cinara</taxon>
    </lineage>
</organism>
<protein>
    <submittedName>
        <fullName evidence="2">Uncharacterized protein</fullName>
    </submittedName>
</protein>
<evidence type="ECO:0000256" key="1">
    <source>
        <dbReference type="SAM" id="MobiDB-lite"/>
    </source>
</evidence>
<reference evidence="2 3" key="1">
    <citation type="submission" date="2019-08" db="EMBL/GenBank/DDBJ databases">
        <authorList>
            <person name="Alioto T."/>
            <person name="Alioto T."/>
            <person name="Gomez Garrido J."/>
        </authorList>
    </citation>
    <scope>NUCLEOTIDE SEQUENCE [LARGE SCALE GENOMIC DNA]</scope>
</reference>
<accession>A0A5E4MN32</accession>
<name>A0A5E4MN32_9HEMI</name>
<keyword evidence="3" id="KW-1185">Reference proteome</keyword>
<evidence type="ECO:0000313" key="3">
    <source>
        <dbReference type="Proteomes" id="UP000325440"/>
    </source>
</evidence>
<sequence>MSNTFSISDSENPGYRLTPVRPAAFSASPLDSAPFERTRGLPRGIGSRAPGRLSRTPPRIRYHRAAVFNIRRSIGCCNVIVVRIVTTTGGGTGGRVGARARVCAAGVRADRGGTGIEGMARAVRLCKTRRRRLVYSAETPGELSLTPAAAADCDRDGGDDNPPPRSPW</sequence>
<gene>
    <name evidence="2" type="ORF">CINCED_3A003893</name>
</gene>
<dbReference type="AlphaFoldDB" id="A0A5E4MN32"/>
<feature type="region of interest" description="Disordered" evidence="1">
    <location>
        <begin position="145"/>
        <end position="168"/>
    </location>
</feature>
<proteinExistence type="predicted"/>
<dbReference type="Proteomes" id="UP000325440">
    <property type="component" value="Unassembled WGS sequence"/>
</dbReference>
<feature type="region of interest" description="Disordered" evidence="1">
    <location>
        <begin position="28"/>
        <end position="56"/>
    </location>
</feature>